<protein>
    <recommendedName>
        <fullName evidence="2">CggR N-terminal DNA binding domain-containing protein</fullName>
    </recommendedName>
</protein>
<dbReference type="InterPro" id="IPR048715">
    <property type="entry name" value="CggR_N"/>
</dbReference>
<dbReference type="Pfam" id="PF21715">
    <property type="entry name" value="CggR_N"/>
    <property type="match status" value="1"/>
</dbReference>
<dbReference type="Gene3D" id="1.10.10.10">
    <property type="entry name" value="Winged helix-like DNA-binding domain superfamily/Winged helix DNA-binding domain"/>
    <property type="match status" value="1"/>
</dbReference>
<reference evidence="3" key="1">
    <citation type="journal article" date="2020" name="mSystems">
        <title>Genome- and Community-Level Interaction Insights into Carbon Utilization and Element Cycling Functions of Hydrothermarchaeota in Hydrothermal Sediment.</title>
        <authorList>
            <person name="Zhou Z."/>
            <person name="Liu Y."/>
            <person name="Xu W."/>
            <person name="Pan J."/>
            <person name="Luo Z.H."/>
            <person name="Li M."/>
        </authorList>
    </citation>
    <scope>NUCLEOTIDE SEQUENCE [LARGE SCALE GENOMIC DNA]</scope>
    <source>
        <strain evidence="3">HyVt-85</strain>
    </source>
</reference>
<dbReference type="EMBL" id="DRTM01000006">
    <property type="protein sequence ID" value="HHE75509.1"/>
    <property type="molecule type" value="Genomic_DNA"/>
</dbReference>
<dbReference type="Proteomes" id="UP000886130">
    <property type="component" value="Unassembled WGS sequence"/>
</dbReference>
<sequence>MVITYKLEAEMELMERHIKVLKQVILNQPVGIIKLSQILNMPEHKIRYSLRLLEQEGIIEASPSGARATKDTKKILSHLKDVLDDLERKSTRIRKEIEEIEKLEL</sequence>
<accession>A0A7J3T8D8</accession>
<keyword evidence="1" id="KW-0175">Coiled coil</keyword>
<dbReference type="InterPro" id="IPR036390">
    <property type="entry name" value="WH_DNA-bd_sf"/>
</dbReference>
<comment type="caution">
    <text evidence="3">The sequence shown here is derived from an EMBL/GenBank/DDBJ whole genome shotgun (WGS) entry which is preliminary data.</text>
</comment>
<feature type="domain" description="CggR N-terminal DNA binding" evidence="2">
    <location>
        <begin position="14"/>
        <end position="82"/>
    </location>
</feature>
<evidence type="ECO:0000313" key="3">
    <source>
        <dbReference type="EMBL" id="HHE75509.1"/>
    </source>
</evidence>
<evidence type="ECO:0000256" key="1">
    <source>
        <dbReference type="SAM" id="Coils"/>
    </source>
</evidence>
<name>A0A7J3T8D8_9ARCH</name>
<proteinExistence type="predicted"/>
<evidence type="ECO:0000259" key="2">
    <source>
        <dbReference type="Pfam" id="PF21715"/>
    </source>
</evidence>
<feature type="coiled-coil region" evidence="1">
    <location>
        <begin position="76"/>
        <end position="103"/>
    </location>
</feature>
<dbReference type="InterPro" id="IPR036388">
    <property type="entry name" value="WH-like_DNA-bd_sf"/>
</dbReference>
<dbReference type="AlphaFoldDB" id="A0A7J3T8D8"/>
<gene>
    <name evidence="3" type="ORF">ENL31_00075</name>
</gene>
<organism evidence="3">
    <name type="scientific">Candidatus Aciduliprofundum boonei</name>
    <dbReference type="NCBI Taxonomy" id="379547"/>
    <lineage>
        <taxon>Archaea</taxon>
        <taxon>Methanobacteriati</taxon>
        <taxon>Thermoplasmatota</taxon>
        <taxon>DHVE2 group</taxon>
        <taxon>Candidatus Aciduliprofundum</taxon>
    </lineage>
</organism>
<dbReference type="SUPFAM" id="SSF46785">
    <property type="entry name" value="Winged helix' DNA-binding domain"/>
    <property type="match status" value="1"/>
</dbReference>